<comment type="similarity">
    <text evidence="2">Belongs to the FliH family.</text>
</comment>
<keyword evidence="12" id="KW-1185">Reference proteome</keyword>
<comment type="function">
    <text evidence="1">Needed for flagellar regrowth and assembly.</text>
</comment>
<dbReference type="Pfam" id="PF02108">
    <property type="entry name" value="FliH"/>
    <property type="match status" value="1"/>
</dbReference>
<dbReference type="GO" id="GO:0005829">
    <property type="term" value="C:cytosol"/>
    <property type="evidence" value="ECO:0007669"/>
    <property type="project" value="TreeGrafter"/>
</dbReference>
<evidence type="ECO:0000256" key="2">
    <source>
        <dbReference type="ARBA" id="ARBA00006602"/>
    </source>
</evidence>
<dbReference type="EMBL" id="CYSB01000011">
    <property type="protein sequence ID" value="CUH64576.1"/>
    <property type="molecule type" value="Genomic_DNA"/>
</dbReference>
<proteinExistence type="inferred from homology"/>
<evidence type="ECO:0000256" key="3">
    <source>
        <dbReference type="ARBA" id="ARBA00016507"/>
    </source>
</evidence>
<dbReference type="InterPro" id="IPR051472">
    <property type="entry name" value="T3SS_Stator/FliH"/>
</dbReference>
<keyword evidence="11" id="KW-0969">Cilium</keyword>
<keyword evidence="5" id="KW-1005">Bacterial flagellum biogenesis</keyword>
<evidence type="ECO:0000313" key="13">
    <source>
        <dbReference type="Proteomes" id="UP000051887"/>
    </source>
</evidence>
<dbReference type="RefSeq" id="WP_058242909.1">
    <property type="nucleotide sequence ID" value="NZ_CYSB01000011.1"/>
</dbReference>
<keyword evidence="7" id="KW-1006">Bacterial flagellum protein export</keyword>
<dbReference type="OrthoDB" id="7689218at2"/>
<dbReference type="Proteomes" id="UP000051887">
    <property type="component" value="Unassembled WGS sequence"/>
</dbReference>
<name>A0A0P1F931_9RHOB</name>
<evidence type="ECO:0000313" key="12">
    <source>
        <dbReference type="Proteomes" id="UP000051086"/>
    </source>
</evidence>
<evidence type="ECO:0000256" key="5">
    <source>
        <dbReference type="ARBA" id="ARBA00022795"/>
    </source>
</evidence>
<evidence type="ECO:0000313" key="10">
    <source>
        <dbReference type="EMBL" id="CUH64576.1"/>
    </source>
</evidence>
<accession>A0A0P1F931</accession>
<dbReference type="PANTHER" id="PTHR34982">
    <property type="entry name" value="YOP PROTEINS TRANSLOCATION PROTEIN L"/>
    <property type="match status" value="1"/>
</dbReference>
<dbReference type="GO" id="GO:0044781">
    <property type="term" value="P:bacterial-type flagellum organization"/>
    <property type="evidence" value="ECO:0007669"/>
    <property type="project" value="UniProtKB-KW"/>
</dbReference>
<reference evidence="11 13" key="1">
    <citation type="submission" date="2015-09" db="EMBL/GenBank/DDBJ databases">
        <authorList>
            <consortium name="Swine Surveillance"/>
        </authorList>
    </citation>
    <scope>NUCLEOTIDE SEQUENCE [LARGE SCALE GENOMIC DNA]</scope>
    <source>
        <strain evidence="11 13">5120</strain>
    </source>
</reference>
<organism evidence="11 13">
    <name type="scientific">Thalassovita autumnalis</name>
    <dbReference type="NCBI Taxonomy" id="2072972"/>
    <lineage>
        <taxon>Bacteria</taxon>
        <taxon>Pseudomonadati</taxon>
        <taxon>Pseudomonadota</taxon>
        <taxon>Alphaproteobacteria</taxon>
        <taxon>Rhodobacterales</taxon>
        <taxon>Roseobacteraceae</taxon>
        <taxon>Thalassovita</taxon>
    </lineage>
</organism>
<feature type="region of interest" description="Disordered" evidence="8">
    <location>
        <begin position="36"/>
        <end position="69"/>
    </location>
</feature>
<sequence>MGFHKDMSVQALDIESINSILRKNRDGNFRPRAFEQIPEDQPADAALEENGLGTPVQTEEVAPPEPEPNAELEALQAAAHKTGYTEGFAEGYQKGLAEAPEPDPAPAPEAQAHLEEATRLFSDLARSLTDHAADHHTALRQAMEQTLLTLASDLAGQQIDALPAAFAQKVEELVERVGKTVDCTQIHLNPEDMAVIEPSLAGSDIIDGCVLQQDEALPRGAVDIRSGPNRVQSALPEFDDGGLPADWDDTEIQIADAGQ</sequence>
<feature type="domain" description="Flagellar assembly protein FliH/Type III secretion system HrpE" evidence="9">
    <location>
        <begin position="119"/>
        <end position="234"/>
    </location>
</feature>
<dbReference type="EMBL" id="CYSC01000023">
    <property type="protein sequence ID" value="CUH71599.1"/>
    <property type="molecule type" value="Genomic_DNA"/>
</dbReference>
<evidence type="ECO:0000256" key="8">
    <source>
        <dbReference type="SAM" id="MobiDB-lite"/>
    </source>
</evidence>
<keyword evidence="11" id="KW-0282">Flagellum</keyword>
<reference evidence="10 12" key="2">
    <citation type="submission" date="2015-09" db="EMBL/GenBank/DDBJ databases">
        <authorList>
            <person name="Rodrigo-Torres L."/>
            <person name="Arahal D.R."/>
        </authorList>
    </citation>
    <scope>NUCLEOTIDE SEQUENCE [LARGE SCALE GENOMIC DNA]</scope>
    <source>
        <strain evidence="10 12">CECT 5118</strain>
    </source>
</reference>
<evidence type="ECO:0000256" key="1">
    <source>
        <dbReference type="ARBA" id="ARBA00003041"/>
    </source>
</evidence>
<keyword evidence="11" id="KW-0966">Cell projection</keyword>
<evidence type="ECO:0000259" key="9">
    <source>
        <dbReference type="Pfam" id="PF02108"/>
    </source>
</evidence>
<dbReference type="AlphaFoldDB" id="A0A0P1F931"/>
<evidence type="ECO:0000256" key="4">
    <source>
        <dbReference type="ARBA" id="ARBA00022448"/>
    </source>
</evidence>
<gene>
    <name evidence="10" type="ORF">TL5118_00933</name>
    <name evidence="11" type="ORF">TL5120_01388</name>
</gene>
<dbReference type="Proteomes" id="UP000051086">
    <property type="component" value="Unassembled WGS sequence"/>
</dbReference>
<dbReference type="InterPro" id="IPR018035">
    <property type="entry name" value="Flagellar_FliH/T3SS_HrpE"/>
</dbReference>
<evidence type="ECO:0000256" key="7">
    <source>
        <dbReference type="ARBA" id="ARBA00023225"/>
    </source>
</evidence>
<evidence type="ECO:0000313" key="11">
    <source>
        <dbReference type="EMBL" id="CUH71599.1"/>
    </source>
</evidence>
<protein>
    <recommendedName>
        <fullName evidence="3">Flagellar assembly protein FliH</fullName>
    </recommendedName>
</protein>
<evidence type="ECO:0000256" key="6">
    <source>
        <dbReference type="ARBA" id="ARBA00022927"/>
    </source>
</evidence>
<dbReference type="PANTHER" id="PTHR34982:SF1">
    <property type="entry name" value="FLAGELLAR ASSEMBLY PROTEIN FLIH"/>
    <property type="match status" value="1"/>
</dbReference>
<keyword evidence="4" id="KW-0813">Transport</keyword>
<dbReference type="GO" id="GO:0015031">
    <property type="term" value="P:protein transport"/>
    <property type="evidence" value="ECO:0007669"/>
    <property type="project" value="UniProtKB-KW"/>
</dbReference>
<keyword evidence="6" id="KW-0653">Protein transport</keyword>